<dbReference type="InterPro" id="IPR024983">
    <property type="entry name" value="CHAT_dom"/>
</dbReference>
<dbReference type="InterPro" id="IPR029030">
    <property type="entry name" value="Caspase-like_dom_sf"/>
</dbReference>
<accession>A0A1I5S6R7</accession>
<feature type="domain" description="DUF7379" evidence="2">
    <location>
        <begin position="277"/>
        <end position="370"/>
    </location>
</feature>
<dbReference type="SUPFAM" id="SSF53474">
    <property type="entry name" value="alpha/beta-Hydrolases"/>
    <property type="match status" value="1"/>
</dbReference>
<dbReference type="GO" id="GO:0006629">
    <property type="term" value="P:lipid metabolic process"/>
    <property type="evidence" value="ECO:0007669"/>
    <property type="project" value="InterPro"/>
</dbReference>
<dbReference type="PANTHER" id="PTHR11440">
    <property type="entry name" value="LECITHIN-CHOLESTEROL ACYLTRANSFERASE-RELATED"/>
    <property type="match status" value="1"/>
</dbReference>
<keyword evidence="3" id="KW-0808">Transferase</keyword>
<dbReference type="RefSeq" id="WP_090654339.1">
    <property type="nucleotide sequence ID" value="NZ_FOXQ01000001.1"/>
</dbReference>
<sequence length="1772" mass="195627">MKTLKLSVNGEKQDVAKIKNETPGIVLKESILISAVQRGGDAEKPLLEIAPDNLVELVFDDDTKWLCPPDTLEELYPGSIVQKRDGEAVLELPSELEHPDANRSLFGKIALKVLNLFVKEKGAGAIMGELAKDLEKKQLGSLRGLVRITKDFDLVKPDGIDASRPFVLFIHGTNSSTTGSFAELKGTSLWDYIVSSYGNNILALQHETLTKSPLENAVDLINQLPKNAILHIITHSRGGLVGEILCRFSNGVVMGFSEQEKSLLNEEERSDDIKQIELLQQLSPQKKFIVNKFIRVACPAGGTTIISKRLDHFFNISLNLLGLIPGFAISPVYAAMKSLLVALVDQKNDINVLPGLEAMKPDSPFITVLNNQNNQSGSILLSNPVIAIAGNCKTKLNLKALVIIASKLFYLEENDLVVNTKSMYCGSKRLNKLEYFFDEGADVDHFSYFKNKKTNEAILLALKTVAGPVTGFSEFSRGAIGEAERNAALGLDGGEYSTGEPSGKKPVVILLPGIMGSSLTNSNGLLWINYFKFLTGGLSNLALDNNDISTSSIIKTSYKKLGDALADKYDVVTFAFDWRLSLKESAAKFNDKIIALLKLNQPIKIVGHSMGGVLVRDFMVFHPDTWEKLNATKDFRLLFLGSPLGGSFRINTVLFGEDDIINKLSKIDIVHSKKKLIKMFATFPGILNLLPFNTDKENDFTDIGIWKKMCDAFGDTDWPVAGEENKTLLSDFKQYRDTVLKASKDIDYSNAVYIAGHDKQTPCGYNIEETIRGKELVFYCTGEGDQSVTWESGIPRPMIEAGKVYYVNYSHGALSNTPAIFNAIKEILEKGETNLISKSRPVIRGDKKVFRKPEITDFDLSPEGLANTLLSLPPSDEKINTSDLPIKVSVSHGDLKYASYPVIAGHFKNDGVLYAEARIDGLLNGILSQQHKLGLYPGEIGTHDIHLTYSGDGFPGAIIIGLDEPGNLTGFELAKSAELSIEKYLIKLINKQNLNSGYQVKQPLGVTSLIIACGYGGLSVENSVDSILQGIINANTKISSLFKEKAKQIECVEFVELYEDTALRCMYAIRRLGKEAGGTLNITITNNTLNKIPGAKKQMLLDETNDWWNRITIIKQENKKGEITGMRFSISTSAAREDLRTVYTCTGIVDDLIKEISTDNNWTGEKARAIFELLIPNDFKSRLKKHGNIIWVLDEYTAGFPWELLQDKSQDATPLCINAGMIRQLATANSRLVIDSVPGSTALVVGDPDLKGFFPQLPGAYKEADEVSKLLTGQGYNARTLLNESAGAIVPALVSADYKIIHLAGHGVFNEDPDKPSGMVIGQNSFLTTAEIAQMSTTPELVFVNCCFLGKTSGVAEALFQERFKLAANIGTQLINNGVKAVVVAGWAVDDEAALTFAMKFYECMFQGKTFGEAVKAARENIYQNYGNKNTWGAYQTYGDPFYKLNERAGSSAVKSYIISEQAETDLNNLLSDLDTPDVNKEAIKNKLAQIINEVEKQELRTPRITEMEAFIYKALNDYEAAIKKFEALLYSENASYSFTAAEQYCNIRIKHLITGIDNGLPTGPVQKEFDRAIADLQALIHLNPSAERYILLGSAFKRKIYFYKNNKAKAQQAIASAYKNYLLAFEASKEKNINAYINWASLKNILVLAGLEAWGEKEPAAIIKLLKETKNSMPEAVIVHNDYWSSIIISNIELCLWMLKASAEKGKMPDTKDVIKSYRKVWDVIGSPDQKKVEVQHVNALIQAIEILKPDHFILPDLTALRDSFNAMIDG</sequence>
<keyword evidence="4" id="KW-1185">Reference proteome</keyword>
<dbReference type="OrthoDB" id="869379at2"/>
<evidence type="ECO:0000259" key="2">
    <source>
        <dbReference type="Pfam" id="PF24096"/>
    </source>
</evidence>
<reference evidence="3 4" key="1">
    <citation type="submission" date="2016-10" db="EMBL/GenBank/DDBJ databases">
        <authorList>
            <person name="de Groot N.N."/>
        </authorList>
    </citation>
    <scope>NUCLEOTIDE SEQUENCE [LARGE SCALE GENOMIC DNA]</scope>
    <source>
        <strain evidence="3 4">DSM 28286</strain>
    </source>
</reference>
<evidence type="ECO:0000313" key="4">
    <source>
        <dbReference type="Proteomes" id="UP000199031"/>
    </source>
</evidence>
<protein>
    <submittedName>
        <fullName evidence="3">Lecithin:cholesterol acyltransferase</fullName>
    </submittedName>
</protein>
<dbReference type="InterPro" id="IPR046880">
    <property type="entry name" value="TPR-S"/>
</dbReference>
<feature type="domain" description="DUF7379" evidence="2">
    <location>
        <begin position="167"/>
        <end position="246"/>
    </location>
</feature>
<evidence type="ECO:0000259" key="1">
    <source>
        <dbReference type="Pfam" id="PF12770"/>
    </source>
</evidence>
<dbReference type="InterPro" id="IPR055803">
    <property type="entry name" value="DUF7379"/>
</dbReference>
<dbReference type="SUPFAM" id="SSF52129">
    <property type="entry name" value="Caspase-like"/>
    <property type="match status" value="1"/>
</dbReference>
<dbReference type="Pfam" id="PF02450">
    <property type="entry name" value="LCAT"/>
    <property type="match status" value="1"/>
</dbReference>
<dbReference type="Pfam" id="PF20308">
    <property type="entry name" value="TPR-S"/>
    <property type="match status" value="1"/>
</dbReference>
<dbReference type="Pfam" id="PF12770">
    <property type="entry name" value="CHAT"/>
    <property type="match status" value="1"/>
</dbReference>
<organism evidence="3 4">
    <name type="scientific">Parafilimonas terrae</name>
    <dbReference type="NCBI Taxonomy" id="1465490"/>
    <lineage>
        <taxon>Bacteria</taxon>
        <taxon>Pseudomonadati</taxon>
        <taxon>Bacteroidota</taxon>
        <taxon>Chitinophagia</taxon>
        <taxon>Chitinophagales</taxon>
        <taxon>Chitinophagaceae</taxon>
        <taxon>Parafilimonas</taxon>
    </lineage>
</organism>
<evidence type="ECO:0000313" key="3">
    <source>
        <dbReference type="EMBL" id="SFP66394.1"/>
    </source>
</evidence>
<dbReference type="Gene3D" id="3.40.50.1820">
    <property type="entry name" value="alpha/beta hydrolase"/>
    <property type="match status" value="2"/>
</dbReference>
<dbReference type="EMBL" id="FOXQ01000001">
    <property type="protein sequence ID" value="SFP66394.1"/>
    <property type="molecule type" value="Genomic_DNA"/>
</dbReference>
<dbReference type="Pfam" id="PF24096">
    <property type="entry name" value="DUF7379"/>
    <property type="match status" value="2"/>
</dbReference>
<dbReference type="InterPro" id="IPR003386">
    <property type="entry name" value="LACT/PDAT_acylTrfase"/>
</dbReference>
<proteinExistence type="predicted"/>
<dbReference type="GO" id="GO:0008374">
    <property type="term" value="F:O-acyltransferase activity"/>
    <property type="evidence" value="ECO:0007669"/>
    <property type="project" value="InterPro"/>
</dbReference>
<name>A0A1I5S6R7_9BACT</name>
<keyword evidence="3" id="KW-0012">Acyltransferase</keyword>
<dbReference type="Proteomes" id="UP000199031">
    <property type="component" value="Unassembled WGS sequence"/>
</dbReference>
<dbReference type="Gene3D" id="3.40.50.1460">
    <property type="match status" value="1"/>
</dbReference>
<dbReference type="InterPro" id="IPR029058">
    <property type="entry name" value="AB_hydrolase_fold"/>
</dbReference>
<feature type="domain" description="CHAT" evidence="1">
    <location>
        <begin position="1165"/>
        <end position="1440"/>
    </location>
</feature>
<gene>
    <name evidence="3" type="ORF">SAMN05444277_101612</name>
</gene>
<dbReference type="STRING" id="1465490.SAMN05444277_101612"/>